<keyword evidence="3" id="KW-0808">Transferase</keyword>
<evidence type="ECO:0000313" key="10">
    <source>
        <dbReference type="Proteomes" id="UP000700732"/>
    </source>
</evidence>
<dbReference type="InterPro" id="IPR003661">
    <property type="entry name" value="HisK_dim/P_dom"/>
</dbReference>
<dbReference type="Gene3D" id="3.30.565.10">
    <property type="entry name" value="Histidine kinase-like ATPase, C-terminal domain"/>
    <property type="match status" value="1"/>
</dbReference>
<dbReference type="EC" id="2.7.13.3" evidence="2"/>
<evidence type="ECO:0000256" key="2">
    <source>
        <dbReference type="ARBA" id="ARBA00012438"/>
    </source>
</evidence>
<dbReference type="InterPro" id="IPR036097">
    <property type="entry name" value="HisK_dim/P_sf"/>
</dbReference>
<dbReference type="SMART" id="SM00387">
    <property type="entry name" value="HATPase_c"/>
    <property type="match status" value="1"/>
</dbReference>
<feature type="domain" description="Histidine kinase" evidence="8">
    <location>
        <begin position="183"/>
        <end position="430"/>
    </location>
</feature>
<dbReference type="GO" id="GO:0016301">
    <property type="term" value="F:kinase activity"/>
    <property type="evidence" value="ECO:0007669"/>
    <property type="project" value="UniProtKB-KW"/>
</dbReference>
<dbReference type="EMBL" id="VFIA01000013">
    <property type="protein sequence ID" value="MBC3792119.1"/>
    <property type="molecule type" value="Genomic_DNA"/>
</dbReference>
<dbReference type="PROSITE" id="PS50109">
    <property type="entry name" value="HIS_KIN"/>
    <property type="match status" value="1"/>
</dbReference>
<keyword evidence="6" id="KW-0067">ATP-binding</keyword>
<name>A0ABR6W6A7_9BACT</name>
<dbReference type="Pfam" id="PF02518">
    <property type="entry name" value="HATPase_c"/>
    <property type="match status" value="1"/>
</dbReference>
<dbReference type="Gene3D" id="1.10.287.130">
    <property type="match status" value="1"/>
</dbReference>
<evidence type="ECO:0000256" key="4">
    <source>
        <dbReference type="ARBA" id="ARBA00022741"/>
    </source>
</evidence>
<evidence type="ECO:0000259" key="8">
    <source>
        <dbReference type="PROSITE" id="PS50109"/>
    </source>
</evidence>
<keyword evidence="7" id="KW-0902">Two-component regulatory system</keyword>
<protein>
    <recommendedName>
        <fullName evidence="2">histidine kinase</fullName>
        <ecNumber evidence="2">2.7.13.3</ecNumber>
    </recommendedName>
</protein>
<dbReference type="InterPro" id="IPR005467">
    <property type="entry name" value="His_kinase_dom"/>
</dbReference>
<dbReference type="InterPro" id="IPR003594">
    <property type="entry name" value="HATPase_dom"/>
</dbReference>
<comment type="catalytic activity">
    <reaction evidence="1">
        <text>ATP + protein L-histidine = ADP + protein N-phospho-L-histidine.</text>
        <dbReference type="EC" id="2.7.13.3"/>
    </reaction>
</comment>
<reference evidence="9 10" key="1">
    <citation type="submission" date="2019-06" db="EMBL/GenBank/DDBJ databases">
        <title>Spirosoma utsteinense sp. nov. isolated from Antarctic ice-free soils.</title>
        <authorList>
            <person name="Tahon G."/>
        </authorList>
    </citation>
    <scope>NUCLEOTIDE SEQUENCE [LARGE SCALE GENOMIC DNA]</scope>
    <source>
        <strain evidence="9 10">LMG 31447</strain>
    </source>
</reference>
<dbReference type="InterPro" id="IPR036890">
    <property type="entry name" value="HATPase_C_sf"/>
</dbReference>
<evidence type="ECO:0000256" key="1">
    <source>
        <dbReference type="ARBA" id="ARBA00000085"/>
    </source>
</evidence>
<evidence type="ECO:0000256" key="3">
    <source>
        <dbReference type="ARBA" id="ARBA00022679"/>
    </source>
</evidence>
<keyword evidence="4" id="KW-0547">Nucleotide-binding</keyword>
<sequence>MSSIPSDTPPPLAELVSYLFSRREAILNNWRTACEQDANLGKISSLSREEFNNLLPIVLDILEQRLLNQQPEADMGITASSHGLHRWKKALRLSDTLQELHHLSQTLYAELESYLKLVPTTDLRVLLLAQREIAQLMGEAMHGSVHKYDELQQLEAANRASALQLAIDQMTQISRQRGSLLRTSSHDLRSSFGIVNSAAYLLKTEGLSEQEREQYLDMLNRNLNNIQSMLSNLMDLSRLEAGEEVVSIEAVDAGQLLTELVEGAQSIASERGLKLLLDGPDALVVETDKVKLQRIIQNLMVNALKYTPTGFISVSWSQEGDARWTVSVQDSGPGLSSELTKLLVQQLKPTVDGTSALGPEHAEPVSVVPSDAHEIPPGPVLAKQKDPLNQGEGIGLQIVKRLSDLIHASVEIETEPKRGTLVRVRMPIHWEG</sequence>
<dbReference type="InterPro" id="IPR050351">
    <property type="entry name" value="BphY/WalK/GraS-like"/>
</dbReference>
<keyword evidence="10" id="KW-1185">Reference proteome</keyword>
<dbReference type="SMART" id="SM00388">
    <property type="entry name" value="HisKA"/>
    <property type="match status" value="1"/>
</dbReference>
<dbReference type="RefSeq" id="WP_186737909.1">
    <property type="nucleotide sequence ID" value="NZ_VFIA01000013.1"/>
</dbReference>
<evidence type="ECO:0000313" key="9">
    <source>
        <dbReference type="EMBL" id="MBC3792119.1"/>
    </source>
</evidence>
<dbReference type="PANTHER" id="PTHR42878:SF7">
    <property type="entry name" value="SENSOR HISTIDINE KINASE GLRK"/>
    <property type="match status" value="1"/>
</dbReference>
<keyword evidence="5 9" id="KW-0418">Kinase</keyword>
<accession>A0ABR6W6A7</accession>
<dbReference type="CDD" id="cd00075">
    <property type="entry name" value="HATPase"/>
    <property type="match status" value="1"/>
</dbReference>
<dbReference type="Pfam" id="PF00512">
    <property type="entry name" value="HisKA"/>
    <property type="match status" value="1"/>
</dbReference>
<dbReference type="CDD" id="cd00082">
    <property type="entry name" value="HisKA"/>
    <property type="match status" value="1"/>
</dbReference>
<evidence type="ECO:0000256" key="7">
    <source>
        <dbReference type="ARBA" id="ARBA00023012"/>
    </source>
</evidence>
<dbReference type="PANTHER" id="PTHR42878">
    <property type="entry name" value="TWO-COMPONENT HISTIDINE KINASE"/>
    <property type="match status" value="1"/>
</dbReference>
<gene>
    <name evidence="9" type="ORF">FH603_2629</name>
</gene>
<dbReference type="Proteomes" id="UP000700732">
    <property type="component" value="Unassembled WGS sequence"/>
</dbReference>
<proteinExistence type="predicted"/>
<evidence type="ECO:0000256" key="5">
    <source>
        <dbReference type="ARBA" id="ARBA00022777"/>
    </source>
</evidence>
<dbReference type="SUPFAM" id="SSF47384">
    <property type="entry name" value="Homodimeric domain of signal transducing histidine kinase"/>
    <property type="match status" value="1"/>
</dbReference>
<evidence type="ECO:0000256" key="6">
    <source>
        <dbReference type="ARBA" id="ARBA00022840"/>
    </source>
</evidence>
<dbReference type="SUPFAM" id="SSF55874">
    <property type="entry name" value="ATPase domain of HSP90 chaperone/DNA topoisomerase II/histidine kinase"/>
    <property type="match status" value="1"/>
</dbReference>
<comment type="caution">
    <text evidence="9">The sequence shown here is derived from an EMBL/GenBank/DDBJ whole genome shotgun (WGS) entry which is preliminary data.</text>
</comment>
<organism evidence="9 10">
    <name type="scientific">Spirosoma utsteinense</name>
    <dbReference type="NCBI Taxonomy" id="2585773"/>
    <lineage>
        <taxon>Bacteria</taxon>
        <taxon>Pseudomonadati</taxon>
        <taxon>Bacteroidota</taxon>
        <taxon>Cytophagia</taxon>
        <taxon>Cytophagales</taxon>
        <taxon>Cytophagaceae</taxon>
        <taxon>Spirosoma</taxon>
    </lineage>
</organism>